<evidence type="ECO:0000313" key="1">
    <source>
        <dbReference type="EMBL" id="ETO05158.1"/>
    </source>
</evidence>
<sequence>MVKSHVVFNFAMITYFNGISDQIHPIKSLFSNFCTNNLINFQTQILNRLNEHDITNSLIEMTKILCCRQYKYNTESTGQEEFYLFISKVELLFIRMEIRFEKYGINFSNGRPTLQNEKEERLISLLHILGTSNQEMMKECKEKSMEITEDLHDQIVEKLCKDEE</sequence>
<gene>
    <name evidence="1" type="ORF">RFI_32239</name>
</gene>
<accession>X6LT95</accession>
<protein>
    <submittedName>
        <fullName evidence="1">Uncharacterized protein</fullName>
    </submittedName>
</protein>
<reference evidence="1 2" key="1">
    <citation type="journal article" date="2013" name="Curr. Biol.">
        <title>The Genome of the Foraminiferan Reticulomyxa filosa.</title>
        <authorList>
            <person name="Glockner G."/>
            <person name="Hulsmann N."/>
            <person name="Schleicher M."/>
            <person name="Noegel A.A."/>
            <person name="Eichinger L."/>
            <person name="Gallinger C."/>
            <person name="Pawlowski J."/>
            <person name="Sierra R."/>
            <person name="Euteneuer U."/>
            <person name="Pillet L."/>
            <person name="Moustafa A."/>
            <person name="Platzer M."/>
            <person name="Groth M."/>
            <person name="Szafranski K."/>
            <person name="Schliwa M."/>
        </authorList>
    </citation>
    <scope>NUCLEOTIDE SEQUENCE [LARGE SCALE GENOMIC DNA]</scope>
</reference>
<evidence type="ECO:0000313" key="2">
    <source>
        <dbReference type="Proteomes" id="UP000023152"/>
    </source>
</evidence>
<proteinExistence type="predicted"/>
<dbReference type="AlphaFoldDB" id="X6LT95"/>
<keyword evidence="2" id="KW-1185">Reference proteome</keyword>
<organism evidence="1 2">
    <name type="scientific">Reticulomyxa filosa</name>
    <dbReference type="NCBI Taxonomy" id="46433"/>
    <lineage>
        <taxon>Eukaryota</taxon>
        <taxon>Sar</taxon>
        <taxon>Rhizaria</taxon>
        <taxon>Retaria</taxon>
        <taxon>Foraminifera</taxon>
        <taxon>Monothalamids</taxon>
        <taxon>Reticulomyxidae</taxon>
        <taxon>Reticulomyxa</taxon>
    </lineage>
</organism>
<dbReference type="Proteomes" id="UP000023152">
    <property type="component" value="Unassembled WGS sequence"/>
</dbReference>
<comment type="caution">
    <text evidence="1">The sequence shown here is derived from an EMBL/GenBank/DDBJ whole genome shotgun (WGS) entry which is preliminary data.</text>
</comment>
<name>X6LT95_RETFI</name>
<dbReference type="EMBL" id="ASPP01028458">
    <property type="protein sequence ID" value="ETO05158.1"/>
    <property type="molecule type" value="Genomic_DNA"/>
</dbReference>